<dbReference type="InterPro" id="IPR008334">
    <property type="entry name" value="5'-Nucleotdase_C"/>
</dbReference>
<dbReference type="AlphaFoldDB" id="A0A917CW64"/>
<dbReference type="Pfam" id="PF00149">
    <property type="entry name" value="Metallophos"/>
    <property type="match status" value="1"/>
</dbReference>
<dbReference type="SUPFAM" id="SSF55816">
    <property type="entry name" value="5'-nucleotidase (syn. UDP-sugar hydrolase), C-terminal domain"/>
    <property type="match status" value="1"/>
</dbReference>
<organism evidence="4 5">
    <name type="scientific">Marinicella pacifica</name>
    <dbReference type="NCBI Taxonomy" id="1171543"/>
    <lineage>
        <taxon>Bacteria</taxon>
        <taxon>Pseudomonadati</taxon>
        <taxon>Pseudomonadota</taxon>
        <taxon>Gammaproteobacteria</taxon>
        <taxon>Lysobacterales</taxon>
        <taxon>Marinicellaceae</taxon>
        <taxon>Marinicella</taxon>
    </lineage>
</organism>
<sequence length="538" mass="60042">MKKIRIYFIIGLLIVLAGCQHATKKISQDNQLTLIAINDVYRIAGINQGKTGGLARVRALRKQSETESDHVLLLHAGDFLHPSFNSKQDNGVAMIQAMNFLDGTADEFDADMLVTFGNHEFDKGDLKHVPLMNDLLNRSEFTWLDSNIKWTADGIQSNHLKPYILKQYGPYQVGVFSVTTDMAHPEYIDTFDSYRQTAARYVPMLRRAGADFVIALTHQTMPDDLAMLALPEAYRPDIIFGGHEHFAQAETVNNRWVLKADADAASAVVVQVDLSQPKAALLPQVVPLADNIEPDTDTLALVKSLNENIEQQYCAKHQAESRCLQQVLGITQTELVAEETTIRRFETNLGDLLADLSLHAFSACGAEVALLNSGSIRLNQNIPAGSDITAKHLHEMFPYPSNLQLIEIPKMLLVDILKHSVSNWTANGHWLQVAGLSFIHNPTQESVHHIHLHNDLTPLPDDSKGNVRVVMPHYLLSAHTNQDGYTMVNEDMIQSCSANGSELKDLFTAYLKQHPKGIAPIRDLRICNTERDRCLDEH</sequence>
<dbReference type="PROSITE" id="PS51257">
    <property type="entry name" value="PROKAR_LIPOPROTEIN"/>
    <property type="match status" value="1"/>
</dbReference>
<evidence type="ECO:0000313" key="4">
    <source>
        <dbReference type="EMBL" id="GGF99735.1"/>
    </source>
</evidence>
<name>A0A917CW64_9GAMM</name>
<dbReference type="InterPro" id="IPR004843">
    <property type="entry name" value="Calcineurin-like_PHP"/>
</dbReference>
<dbReference type="InterPro" id="IPR006179">
    <property type="entry name" value="5_nucleotidase/apyrase"/>
</dbReference>
<gene>
    <name evidence="4" type="ORF">GCM10011365_21230</name>
</gene>
<keyword evidence="5" id="KW-1185">Reference proteome</keyword>
<protein>
    <submittedName>
        <fullName evidence="4">Multifunctional 2',3'-cyclic-nucleotide 2'-phosphodiesterase/5'-nucleotidase/3'-nucleotidase</fullName>
    </submittedName>
</protein>
<proteinExistence type="predicted"/>
<reference evidence="4" key="2">
    <citation type="submission" date="2020-09" db="EMBL/GenBank/DDBJ databases">
        <authorList>
            <person name="Sun Q."/>
            <person name="Zhou Y."/>
        </authorList>
    </citation>
    <scope>NUCLEOTIDE SEQUENCE</scope>
    <source>
        <strain evidence="4">CGMCC 1.12181</strain>
    </source>
</reference>
<dbReference type="Proteomes" id="UP000605253">
    <property type="component" value="Unassembled WGS sequence"/>
</dbReference>
<comment type="caution">
    <text evidence="4">The sequence shown here is derived from an EMBL/GenBank/DDBJ whole genome shotgun (WGS) entry which is preliminary data.</text>
</comment>
<dbReference type="Gene3D" id="3.60.21.10">
    <property type="match status" value="1"/>
</dbReference>
<evidence type="ECO:0000259" key="2">
    <source>
        <dbReference type="Pfam" id="PF00149"/>
    </source>
</evidence>
<dbReference type="RefSeq" id="WP_188365728.1">
    <property type="nucleotide sequence ID" value="NZ_BAABJF010000024.1"/>
</dbReference>
<dbReference type="GO" id="GO:0008253">
    <property type="term" value="F:5'-nucleotidase activity"/>
    <property type="evidence" value="ECO:0007669"/>
    <property type="project" value="TreeGrafter"/>
</dbReference>
<dbReference type="EMBL" id="BMEO01000011">
    <property type="protein sequence ID" value="GGF99735.1"/>
    <property type="molecule type" value="Genomic_DNA"/>
</dbReference>
<dbReference type="GO" id="GO:0009166">
    <property type="term" value="P:nucleotide catabolic process"/>
    <property type="evidence" value="ECO:0007669"/>
    <property type="project" value="InterPro"/>
</dbReference>
<evidence type="ECO:0000259" key="3">
    <source>
        <dbReference type="Pfam" id="PF02872"/>
    </source>
</evidence>
<dbReference type="InterPro" id="IPR036907">
    <property type="entry name" value="5'-Nucleotdase_C_sf"/>
</dbReference>
<accession>A0A917CW64</accession>
<dbReference type="SUPFAM" id="SSF56300">
    <property type="entry name" value="Metallo-dependent phosphatases"/>
    <property type="match status" value="1"/>
</dbReference>
<feature type="domain" description="5'-Nucleotidase C-terminal" evidence="3">
    <location>
        <begin position="339"/>
        <end position="489"/>
    </location>
</feature>
<reference evidence="4" key="1">
    <citation type="journal article" date="2014" name="Int. J. Syst. Evol. Microbiol.">
        <title>Complete genome sequence of Corynebacterium casei LMG S-19264T (=DSM 44701T), isolated from a smear-ripened cheese.</title>
        <authorList>
            <consortium name="US DOE Joint Genome Institute (JGI-PGF)"/>
            <person name="Walter F."/>
            <person name="Albersmeier A."/>
            <person name="Kalinowski J."/>
            <person name="Ruckert C."/>
        </authorList>
    </citation>
    <scope>NUCLEOTIDE SEQUENCE</scope>
    <source>
        <strain evidence="4">CGMCC 1.12181</strain>
    </source>
</reference>
<dbReference type="Gene3D" id="3.90.780.10">
    <property type="entry name" value="5'-Nucleotidase, C-terminal domain"/>
    <property type="match status" value="1"/>
</dbReference>
<dbReference type="PANTHER" id="PTHR11575:SF24">
    <property type="entry name" value="5'-NUCLEOTIDASE"/>
    <property type="match status" value="1"/>
</dbReference>
<dbReference type="Pfam" id="PF02872">
    <property type="entry name" value="5_nucleotid_C"/>
    <property type="match status" value="1"/>
</dbReference>
<dbReference type="GO" id="GO:0008768">
    <property type="term" value="F:UDP-sugar diphosphatase activity"/>
    <property type="evidence" value="ECO:0007669"/>
    <property type="project" value="TreeGrafter"/>
</dbReference>
<dbReference type="GO" id="GO:0030288">
    <property type="term" value="C:outer membrane-bounded periplasmic space"/>
    <property type="evidence" value="ECO:0007669"/>
    <property type="project" value="TreeGrafter"/>
</dbReference>
<dbReference type="PANTHER" id="PTHR11575">
    <property type="entry name" value="5'-NUCLEOTIDASE-RELATED"/>
    <property type="match status" value="1"/>
</dbReference>
<keyword evidence="1" id="KW-0732">Signal</keyword>
<feature type="domain" description="Calcineurin-like phosphoesterase" evidence="2">
    <location>
        <begin position="33"/>
        <end position="245"/>
    </location>
</feature>
<evidence type="ECO:0000313" key="5">
    <source>
        <dbReference type="Proteomes" id="UP000605253"/>
    </source>
</evidence>
<dbReference type="InterPro" id="IPR029052">
    <property type="entry name" value="Metallo-depent_PP-like"/>
</dbReference>
<evidence type="ECO:0000256" key="1">
    <source>
        <dbReference type="ARBA" id="ARBA00022729"/>
    </source>
</evidence>